<dbReference type="GO" id="GO:0008276">
    <property type="term" value="F:protein methyltransferase activity"/>
    <property type="evidence" value="ECO:0007669"/>
    <property type="project" value="TreeGrafter"/>
</dbReference>
<evidence type="ECO:0000313" key="3">
    <source>
        <dbReference type="EMBL" id="MBC8208406.1"/>
    </source>
</evidence>
<name>A0A8J6NAX9_9BACT</name>
<dbReference type="PANTHER" id="PTHR43648:SF1">
    <property type="entry name" value="ELECTRON TRANSFER FLAVOPROTEIN BETA SUBUNIT LYSINE METHYLTRANSFERASE"/>
    <property type="match status" value="1"/>
</dbReference>
<dbReference type="AlphaFoldDB" id="A0A8J6NAX9"/>
<sequence>MLKPPYTQYDQLFVYNFDRTELGEIDDPDLIGTWIEDETAILFFHTDKTEFIAEICARTRAEIIYEAQLDYRDWEAGLDITSFQVGPLAVSPLWESPVAGEHILPIRLDPSVIFGSGFHATTRLCLEVLCDLYGDQPGQFQRVMDLGCGTGLLAIGAARLGAGEVQAIDNNPFACQVAHRNRELNHCEQIIQIEQKDLRTALPDTRVDLVIANLYKGLLLDFFNNPDFWNAKYYLISGFIPSMEEELLTALPLQHLKLIERRQKDNWRLWLLANQKPGVNNLQ</sequence>
<evidence type="ECO:0000256" key="2">
    <source>
        <dbReference type="ARBA" id="ARBA00022679"/>
    </source>
</evidence>
<evidence type="ECO:0000313" key="4">
    <source>
        <dbReference type="Proteomes" id="UP000599024"/>
    </source>
</evidence>
<dbReference type="Pfam" id="PF06325">
    <property type="entry name" value="PrmA"/>
    <property type="match status" value="1"/>
</dbReference>
<comment type="caution">
    <text evidence="3">The sequence shown here is derived from an EMBL/GenBank/DDBJ whole genome shotgun (WGS) entry which is preliminary data.</text>
</comment>
<gene>
    <name evidence="3" type="ORF">H8E79_04465</name>
</gene>
<dbReference type="PANTHER" id="PTHR43648">
    <property type="entry name" value="ELECTRON TRANSFER FLAVOPROTEIN BETA SUBUNIT LYSINE METHYLTRANSFERASE"/>
    <property type="match status" value="1"/>
</dbReference>
<protein>
    <submittedName>
        <fullName evidence="3">50S ribosomal protein L11 methyltransferase</fullName>
    </submittedName>
</protein>
<evidence type="ECO:0000256" key="1">
    <source>
        <dbReference type="ARBA" id="ARBA00022603"/>
    </source>
</evidence>
<accession>A0A8J6NAX9</accession>
<dbReference type="InterPro" id="IPR050078">
    <property type="entry name" value="Ribosomal_L11_MeTrfase_PrmA"/>
</dbReference>
<dbReference type="SUPFAM" id="SSF53335">
    <property type="entry name" value="S-adenosyl-L-methionine-dependent methyltransferases"/>
    <property type="match status" value="1"/>
</dbReference>
<keyword evidence="3" id="KW-0689">Ribosomal protein</keyword>
<dbReference type="EMBL" id="JACNLK010000037">
    <property type="protein sequence ID" value="MBC8208406.1"/>
    <property type="molecule type" value="Genomic_DNA"/>
</dbReference>
<keyword evidence="2" id="KW-0808">Transferase</keyword>
<proteinExistence type="predicted"/>
<dbReference type="InterPro" id="IPR029063">
    <property type="entry name" value="SAM-dependent_MTases_sf"/>
</dbReference>
<dbReference type="Proteomes" id="UP000599024">
    <property type="component" value="Unassembled WGS sequence"/>
</dbReference>
<dbReference type="GO" id="GO:0005840">
    <property type="term" value="C:ribosome"/>
    <property type="evidence" value="ECO:0007669"/>
    <property type="project" value="UniProtKB-KW"/>
</dbReference>
<organism evidence="3 4">
    <name type="scientific">Candidatus Desulfatifera sulfidica</name>
    <dbReference type="NCBI Taxonomy" id="2841691"/>
    <lineage>
        <taxon>Bacteria</taxon>
        <taxon>Pseudomonadati</taxon>
        <taxon>Thermodesulfobacteriota</taxon>
        <taxon>Desulfobulbia</taxon>
        <taxon>Desulfobulbales</taxon>
        <taxon>Desulfobulbaceae</taxon>
        <taxon>Candidatus Desulfatifera</taxon>
    </lineage>
</organism>
<dbReference type="Gene3D" id="3.40.50.150">
    <property type="entry name" value="Vaccinia Virus protein VP39"/>
    <property type="match status" value="1"/>
</dbReference>
<keyword evidence="1 3" id="KW-0489">Methyltransferase</keyword>
<reference evidence="3 4" key="1">
    <citation type="submission" date="2020-08" db="EMBL/GenBank/DDBJ databases">
        <title>Bridging the membrane lipid divide: bacteria of the FCB group superphylum have the potential to synthesize archaeal ether lipids.</title>
        <authorList>
            <person name="Villanueva L."/>
            <person name="Von Meijenfeldt F.A.B."/>
            <person name="Westbye A.B."/>
            <person name="Yadav S."/>
            <person name="Hopmans E.C."/>
            <person name="Dutilh B.E."/>
            <person name="Sinninghe Damste J.S."/>
        </authorList>
    </citation>
    <scope>NUCLEOTIDE SEQUENCE [LARGE SCALE GENOMIC DNA]</scope>
    <source>
        <strain evidence="3">NIOZ-UU81</strain>
    </source>
</reference>
<dbReference type="CDD" id="cd02440">
    <property type="entry name" value="AdoMet_MTases"/>
    <property type="match status" value="1"/>
</dbReference>
<keyword evidence="3" id="KW-0687">Ribonucleoprotein</keyword>
<dbReference type="GO" id="GO:0032259">
    <property type="term" value="P:methylation"/>
    <property type="evidence" value="ECO:0007669"/>
    <property type="project" value="UniProtKB-KW"/>
</dbReference>